<sequence>MISNDLTTRLYVSPPTVASECEEIFEITVYDKDNNANGHQEIITAIKPSTIDLTEKSEIGSSTDSRQMPMYRLGSIHIKPDNLTAYGHFVHYVPSVLEWVTGKTQFYASAKDCHIEFYTDSNGIDPDLIKVDENILSTHNYKFNDMNYFKRQYGHFIMSVPGYGLHTFENNGTYVLYVVCENAQGPNTAADYLAGFNQRKVHN</sequence>
<dbReference type="WBParaSite" id="RSKR_0000169800.1">
    <property type="protein sequence ID" value="RSKR_0000169800.1"/>
    <property type="gene ID" value="RSKR_0000169800"/>
</dbReference>
<organism evidence="1 2">
    <name type="scientific">Rhabditophanes sp. KR3021</name>
    <dbReference type="NCBI Taxonomy" id="114890"/>
    <lineage>
        <taxon>Eukaryota</taxon>
        <taxon>Metazoa</taxon>
        <taxon>Ecdysozoa</taxon>
        <taxon>Nematoda</taxon>
        <taxon>Chromadorea</taxon>
        <taxon>Rhabditida</taxon>
        <taxon>Tylenchina</taxon>
        <taxon>Panagrolaimomorpha</taxon>
        <taxon>Strongyloidoidea</taxon>
        <taxon>Alloionematidae</taxon>
        <taxon>Rhabditophanes</taxon>
    </lineage>
</organism>
<protein>
    <submittedName>
        <fullName evidence="2">IgGFc_binding domain-containing protein</fullName>
    </submittedName>
</protein>
<accession>A0AC35TL32</accession>
<reference evidence="2" key="1">
    <citation type="submission" date="2016-11" db="UniProtKB">
        <authorList>
            <consortium name="WormBaseParasite"/>
        </authorList>
    </citation>
    <scope>IDENTIFICATION</scope>
    <source>
        <strain evidence="2">KR3021</strain>
    </source>
</reference>
<dbReference type="Proteomes" id="UP000095286">
    <property type="component" value="Unplaced"/>
</dbReference>
<name>A0AC35TL32_9BILA</name>
<evidence type="ECO:0000313" key="1">
    <source>
        <dbReference type="Proteomes" id="UP000095286"/>
    </source>
</evidence>
<proteinExistence type="predicted"/>
<evidence type="ECO:0000313" key="2">
    <source>
        <dbReference type="WBParaSite" id="RSKR_0000169800.1"/>
    </source>
</evidence>